<dbReference type="PANTHER" id="PTHR20857:SF15">
    <property type="entry name" value="THIAMINE-PHOSPHATE SYNTHASE"/>
    <property type="match status" value="1"/>
</dbReference>
<dbReference type="CDD" id="cd00564">
    <property type="entry name" value="TMP_TenI"/>
    <property type="match status" value="1"/>
</dbReference>
<feature type="domain" description="Thiamine phosphate synthase/TenI" evidence="3">
    <location>
        <begin position="9"/>
        <end position="182"/>
    </location>
</feature>
<name>I0WDF5_9FLAO</name>
<evidence type="ECO:0000256" key="1">
    <source>
        <dbReference type="ARBA" id="ARBA00004948"/>
    </source>
</evidence>
<dbReference type="InterPro" id="IPR022998">
    <property type="entry name" value="ThiamineP_synth_TenI"/>
</dbReference>
<evidence type="ECO:0000313" key="5">
    <source>
        <dbReference type="Proteomes" id="UP000005938"/>
    </source>
</evidence>
<protein>
    <submittedName>
        <fullName evidence="4">Thiamine monophosphate synthase</fullName>
    </submittedName>
</protein>
<organism evidence="4 5">
    <name type="scientific">Imtechella halotolerans K1</name>
    <dbReference type="NCBI Taxonomy" id="946077"/>
    <lineage>
        <taxon>Bacteria</taxon>
        <taxon>Pseudomonadati</taxon>
        <taxon>Bacteroidota</taxon>
        <taxon>Flavobacteriia</taxon>
        <taxon>Flavobacteriales</taxon>
        <taxon>Flavobacteriaceae</taxon>
        <taxon>Imtechella</taxon>
    </lineage>
</organism>
<dbReference type="SUPFAM" id="SSF51391">
    <property type="entry name" value="Thiamin phosphate synthase"/>
    <property type="match status" value="1"/>
</dbReference>
<dbReference type="Pfam" id="PF02581">
    <property type="entry name" value="TMP-TENI"/>
    <property type="match status" value="1"/>
</dbReference>
<dbReference type="RefSeq" id="WP_008239805.1">
    <property type="nucleotide sequence ID" value="NZ_AJJU01000011.1"/>
</dbReference>
<dbReference type="Proteomes" id="UP000005938">
    <property type="component" value="Unassembled WGS sequence"/>
</dbReference>
<dbReference type="GO" id="GO:0005737">
    <property type="term" value="C:cytoplasm"/>
    <property type="evidence" value="ECO:0007669"/>
    <property type="project" value="TreeGrafter"/>
</dbReference>
<dbReference type="InterPro" id="IPR013785">
    <property type="entry name" value="Aldolase_TIM"/>
</dbReference>
<dbReference type="EMBL" id="AJJU01000011">
    <property type="protein sequence ID" value="EID74421.1"/>
    <property type="molecule type" value="Genomic_DNA"/>
</dbReference>
<comment type="caution">
    <text evidence="4">The sequence shown here is derived from an EMBL/GenBank/DDBJ whole genome shotgun (WGS) entry which is preliminary data.</text>
</comment>
<reference evidence="4 5" key="1">
    <citation type="journal article" date="2012" name="J. Bacteriol.">
        <title>Genome Sequence of the Halotolerant Bacterium Imtechella halotolerans K1T.</title>
        <authorList>
            <person name="Kumar S."/>
            <person name="Vikram S."/>
            <person name="Subramanian S."/>
            <person name="Raghava G.P."/>
            <person name="Pinnaka A.K."/>
        </authorList>
    </citation>
    <scope>NUCLEOTIDE SEQUENCE [LARGE SCALE GENOMIC DNA]</scope>
    <source>
        <strain evidence="4 5">K1</strain>
    </source>
</reference>
<dbReference type="OrthoDB" id="194683at2"/>
<dbReference type="STRING" id="946077.W5A_09304"/>
<dbReference type="GO" id="GO:0004789">
    <property type="term" value="F:thiamine-phosphate diphosphorylase activity"/>
    <property type="evidence" value="ECO:0007669"/>
    <property type="project" value="TreeGrafter"/>
</dbReference>
<sequence length="209" mass="23909">MKVYQPELIVITKPENSTNETYQIIEMFQKGLAVLHLRKPTLSEDETIEFLNTIPEQYHERIVIHQHYKCINTYNLKGIHFPEAIRKDSSLMQGYLNYFGDKGISISTSFHSPEALLGKQEAIFQYAFLGPVFNSISKPGYNGKFFNIHKELLPFPVYAIGGITPEHISKIPKMGFSGVAALGYIWNNPNPVKAFEQLSNYKNYFSKPL</sequence>
<comment type="pathway">
    <text evidence="1">Cofactor biosynthesis; thiamine diphosphate biosynthesis.</text>
</comment>
<dbReference type="Gene3D" id="3.20.20.70">
    <property type="entry name" value="Aldolase class I"/>
    <property type="match status" value="1"/>
</dbReference>
<evidence type="ECO:0000259" key="3">
    <source>
        <dbReference type="Pfam" id="PF02581"/>
    </source>
</evidence>
<dbReference type="eggNOG" id="COG0352">
    <property type="taxonomic scope" value="Bacteria"/>
</dbReference>
<gene>
    <name evidence="4" type="ORF">W5A_09304</name>
</gene>
<dbReference type="PANTHER" id="PTHR20857">
    <property type="entry name" value="THIAMINE-PHOSPHATE PYROPHOSPHORYLASE"/>
    <property type="match status" value="1"/>
</dbReference>
<evidence type="ECO:0000313" key="4">
    <source>
        <dbReference type="EMBL" id="EID74421.1"/>
    </source>
</evidence>
<dbReference type="InterPro" id="IPR036206">
    <property type="entry name" value="ThiamineP_synth_sf"/>
</dbReference>
<accession>I0WDF5</accession>
<keyword evidence="2" id="KW-0784">Thiamine biosynthesis</keyword>
<dbReference type="GO" id="GO:0009228">
    <property type="term" value="P:thiamine biosynthetic process"/>
    <property type="evidence" value="ECO:0007669"/>
    <property type="project" value="UniProtKB-KW"/>
</dbReference>
<keyword evidence="5" id="KW-1185">Reference proteome</keyword>
<dbReference type="AlphaFoldDB" id="I0WDF5"/>
<proteinExistence type="predicted"/>
<evidence type="ECO:0000256" key="2">
    <source>
        <dbReference type="ARBA" id="ARBA00022977"/>
    </source>
</evidence>